<dbReference type="AlphaFoldDB" id="A0A0K2GGI0"/>
<sequence>MKSYVGVTDNDWFNFLRQRRYLDEINFWQPGGNRLFGALRVGEPFLFKLHSPYNFIVGGGFFTHASILPVSLAWDSFGEKNGVGSLIEMRRRIEHYRRMPTSSQEDYSIGCIILQSPFYLEREDWIPAPPNFHLNTVQGKTYDLATGVGQELWQRIRAILLVKGRENVYAAESPPSTVYGNPVLVKQRLGQGTFRVLITDAYQRRCAVTEEKALPVLDAAHIKPVSSGGMHRMDNGLLLRSDVHTLFDRGYVTVTPDYQFRVSHRLRRDFNNGENYFKMDGKVIHLPADHSNRPGKEYLEWHSDTIFLR</sequence>
<reference evidence="2 3" key="1">
    <citation type="journal article" date="2015" name="Proc. Natl. Acad. Sci. U.S.A.">
        <title>Expanded metabolic versatility of ubiquitous nitrite-oxidizing bacteria from the genus Nitrospira.</title>
        <authorList>
            <person name="Koch H."/>
            <person name="Lucker S."/>
            <person name="Albertsen M."/>
            <person name="Kitzinger K."/>
            <person name="Herbold C."/>
            <person name="Spieck E."/>
            <person name="Nielsen P.H."/>
            <person name="Wagner M."/>
            <person name="Daims H."/>
        </authorList>
    </citation>
    <scope>NUCLEOTIDE SEQUENCE [LARGE SCALE GENOMIC DNA]</scope>
    <source>
        <strain evidence="2 3">NSP M-1</strain>
    </source>
</reference>
<dbReference type="EMBL" id="CP011801">
    <property type="protein sequence ID" value="ALA59732.1"/>
    <property type="molecule type" value="Genomic_DNA"/>
</dbReference>
<keyword evidence="3" id="KW-1185">Reference proteome</keyword>
<dbReference type="InterPro" id="IPR003615">
    <property type="entry name" value="HNH_nuc"/>
</dbReference>
<evidence type="ECO:0000313" key="3">
    <source>
        <dbReference type="Proteomes" id="UP000069205"/>
    </source>
</evidence>
<keyword evidence="2" id="KW-0255">Endonuclease</keyword>
<dbReference type="Proteomes" id="UP000069205">
    <property type="component" value="Chromosome"/>
</dbReference>
<dbReference type="RefSeq" id="WP_053380693.1">
    <property type="nucleotide sequence ID" value="NZ_CP011801.1"/>
</dbReference>
<accession>A0A0K2GGI0</accession>
<dbReference type="KEGG" id="nmv:NITMOv2_3339"/>
<organism evidence="2 3">
    <name type="scientific">Nitrospira moscoviensis</name>
    <dbReference type="NCBI Taxonomy" id="42253"/>
    <lineage>
        <taxon>Bacteria</taxon>
        <taxon>Pseudomonadati</taxon>
        <taxon>Nitrospirota</taxon>
        <taxon>Nitrospiria</taxon>
        <taxon>Nitrospirales</taxon>
        <taxon>Nitrospiraceae</taxon>
        <taxon>Nitrospira</taxon>
    </lineage>
</organism>
<keyword evidence="2" id="KW-0540">Nuclease</keyword>
<evidence type="ECO:0000313" key="2">
    <source>
        <dbReference type="EMBL" id="ALA59732.1"/>
    </source>
</evidence>
<keyword evidence="2" id="KW-0378">Hydrolase</keyword>
<dbReference type="STRING" id="42253.NITMOv2_3339"/>
<protein>
    <submittedName>
        <fullName evidence="2">Restriction endonuclease</fullName>
    </submittedName>
</protein>
<dbReference type="GO" id="GO:0004519">
    <property type="term" value="F:endonuclease activity"/>
    <property type="evidence" value="ECO:0007669"/>
    <property type="project" value="UniProtKB-KW"/>
</dbReference>
<evidence type="ECO:0000259" key="1">
    <source>
        <dbReference type="Pfam" id="PF13391"/>
    </source>
</evidence>
<dbReference type="OrthoDB" id="9790459at2"/>
<dbReference type="Pfam" id="PF13391">
    <property type="entry name" value="HNH_2"/>
    <property type="match status" value="1"/>
</dbReference>
<dbReference type="PATRIC" id="fig|42253.5.peg.3293"/>
<name>A0A0K2GGI0_NITMO</name>
<feature type="domain" description="HNH nuclease" evidence="1">
    <location>
        <begin position="206"/>
        <end position="254"/>
    </location>
</feature>
<proteinExistence type="predicted"/>
<gene>
    <name evidence="2" type="ORF">NITMOv2_3339</name>
</gene>